<keyword evidence="3" id="KW-1185">Reference proteome</keyword>
<organism evidence="2 3">
    <name type="scientific">Mytilus edulis</name>
    <name type="common">Blue mussel</name>
    <dbReference type="NCBI Taxonomy" id="6550"/>
    <lineage>
        <taxon>Eukaryota</taxon>
        <taxon>Metazoa</taxon>
        <taxon>Spiralia</taxon>
        <taxon>Lophotrochozoa</taxon>
        <taxon>Mollusca</taxon>
        <taxon>Bivalvia</taxon>
        <taxon>Autobranchia</taxon>
        <taxon>Pteriomorphia</taxon>
        <taxon>Mytilida</taxon>
        <taxon>Mytiloidea</taxon>
        <taxon>Mytilidae</taxon>
        <taxon>Mytilinae</taxon>
        <taxon>Mytilus</taxon>
    </lineage>
</organism>
<reference evidence="2" key="1">
    <citation type="submission" date="2021-03" db="EMBL/GenBank/DDBJ databases">
        <authorList>
            <person name="Bekaert M."/>
        </authorList>
    </citation>
    <scope>NUCLEOTIDE SEQUENCE</scope>
</reference>
<evidence type="ECO:0000313" key="3">
    <source>
        <dbReference type="Proteomes" id="UP000683360"/>
    </source>
</evidence>
<dbReference type="Pfam" id="PF14291">
    <property type="entry name" value="DUF4371"/>
    <property type="match status" value="1"/>
</dbReference>
<proteinExistence type="predicted"/>
<name>A0A8S3TTT5_MYTED</name>
<dbReference type="InterPro" id="IPR006580">
    <property type="entry name" value="Znf_TTF"/>
</dbReference>
<dbReference type="SUPFAM" id="SSF53098">
    <property type="entry name" value="Ribonuclease H-like"/>
    <property type="match status" value="1"/>
</dbReference>
<evidence type="ECO:0000313" key="2">
    <source>
        <dbReference type="EMBL" id="CAG2232151.1"/>
    </source>
</evidence>
<dbReference type="InterPro" id="IPR012337">
    <property type="entry name" value="RNaseH-like_sf"/>
</dbReference>
<gene>
    <name evidence="2" type="ORF">MEDL_44896</name>
</gene>
<feature type="domain" description="TTF-type" evidence="1">
    <location>
        <begin position="748"/>
        <end position="846"/>
    </location>
</feature>
<accession>A0A8S3TTT5</accession>
<dbReference type="InterPro" id="IPR025398">
    <property type="entry name" value="DUF4371"/>
</dbReference>
<comment type="caution">
    <text evidence="2">The sequence shown here is derived from an EMBL/GenBank/DDBJ whole genome shotgun (WGS) entry which is preliminary data.</text>
</comment>
<dbReference type="SMART" id="SM00597">
    <property type="entry name" value="ZnF_TTF"/>
    <property type="match status" value="1"/>
</dbReference>
<dbReference type="Proteomes" id="UP000683360">
    <property type="component" value="Unassembled WGS sequence"/>
</dbReference>
<dbReference type="OrthoDB" id="6092547at2759"/>
<protein>
    <recommendedName>
        <fullName evidence="1">TTF-type domain-containing protein</fullName>
    </recommendedName>
</protein>
<dbReference type="PANTHER" id="PTHR45749:SF21">
    <property type="entry name" value="DUF4371 DOMAIN-CONTAINING PROTEIN"/>
    <property type="match status" value="1"/>
</dbReference>
<evidence type="ECO:0000259" key="1">
    <source>
        <dbReference type="SMART" id="SM00597"/>
    </source>
</evidence>
<sequence length="1306" mass="150083">MVTNSHKKAGIQRGFPKKKIAREENILNSKTTEIHSMSKTVKERSLEIYHNLCDIIGSEEVVKTRRNIFCALDGVYRVPLLTVISSGSKAEGLDLNGSDYDQMVVDKWFCVYEDLSKVSLYTNKRSIIMNTHDTKPGFTKLRLFNQRLICVPYINQIVEVVEGEAYISSKSFREYNLSDDMIIHGPCASSPNDMLDSVSCLQCREWITPAHRWIFRSRSPWPDHRLVMFREEQRMSYFPYLTASSLSCLPYTSSVVTFTCFINMKQTITCLIDNNHNEISAYMLALISNQWIQSPYYAYGNNFKRRNKSVYKQYQVHFNCLNTGIYSDVNTAWSLLASFFYKHDRFHECIYIVNYCLSKCTPDKIMLRLDNRFCEQTYFQRVKKAVGIILACKYLIVDMVLFKKPYHLFPVELFHIIPQDVRKDIFRIPAVVYLNMLSFLCLYHLGDDRGKLNALRDLELTIRKKYFIFPCNLYYQIANKCLRIAKRDCSNSCLLRTLVAAELYLHADQYSNHPSIEEARLSDHMFTDHEDTIFSMILTESASTEFDRTRCKLSAIRLEALLTCDNFRWSSMLHVFAIATIMETPLYSVYPVVNEGIRPLYNKTIIPLNYSVVNHEPSFGVMWTRDDQSLNLVDNDPTCDIQMDDGGNVGSTDVDMEVVSEHELGDNTNREPENTTTDTYVSDDYATEAAVQNIGTSIFDLGDLIGNSHRMVTDYQKYQYLKHHFIPDSSYTGLLKQVVTKGKSKKQYTLSFQRSWLNQYPWLVYSPSKIGGLCKYCVLFTPDDGRLKNAVLVTRPFVNLTKATGKGGVFRNHESCQYHKDAMMMASGFMESVTKPTTSIQSKTSEIRKKNYENNSHILHCIVNTVLLCGKQNISLRGHRDESTSEATNKGNFLAILNLLAESDETLKNHLQNANKNATYTSKTIQNEIIDIIGTYIRNKLTESLRQEGSVFSLIADETTDVSNKEMLSVCLRFVSCNRDIKEVFFDFVHLRQTSGEKIANAILESLRDHNVDITKCRGQGYDGAAAMSSMRVGVQARIKERAPLALYVHCNSHVLNLCIAAAFICKTFEGMLNPEEVDLEDLPNGPWIWDRETRTKAQGLLSTVKTASFIVAFITVKSCLETIKPLSIKLQKRDQDIYTAYNSIDKVKESIANLRLNIEEEFSVWLKDSEKIAEHIGTEITRPRITGRQRHRANAESDNTEEYFRRNIAIPFCDFLKTEMAVRFQTDDRKGTTLFELLPVQITQLESADDLVTSLMLWEDDLLTPSSLRAEILLWKRLWEGKNVCDYPESLRECLKTIDEDVFLM</sequence>
<dbReference type="PANTHER" id="PTHR45749">
    <property type="match status" value="1"/>
</dbReference>
<dbReference type="EMBL" id="CAJPWZ010002166">
    <property type="protein sequence ID" value="CAG2232151.1"/>
    <property type="molecule type" value="Genomic_DNA"/>
</dbReference>